<dbReference type="Proteomes" id="UP000270343">
    <property type="component" value="Unassembled WGS sequence"/>
</dbReference>
<dbReference type="PROSITE" id="PS50943">
    <property type="entry name" value="HTH_CROC1"/>
    <property type="match status" value="1"/>
</dbReference>
<dbReference type="OrthoDB" id="4025114at2"/>
<comment type="caution">
    <text evidence="2">The sequence shown here is derived from an EMBL/GenBank/DDBJ whole genome shotgun (WGS) entry which is preliminary data.</text>
</comment>
<dbReference type="InterPro" id="IPR001387">
    <property type="entry name" value="Cro/C1-type_HTH"/>
</dbReference>
<keyword evidence="3" id="KW-1185">Reference proteome</keyword>
<dbReference type="InterPro" id="IPR043917">
    <property type="entry name" value="DUF5753"/>
</dbReference>
<dbReference type="SMART" id="SM00530">
    <property type="entry name" value="HTH_XRE"/>
    <property type="match status" value="1"/>
</dbReference>
<dbReference type="SUPFAM" id="SSF47413">
    <property type="entry name" value="lambda repressor-like DNA-binding domains"/>
    <property type="match status" value="1"/>
</dbReference>
<gene>
    <name evidence="2" type="ORF">D7231_18980</name>
</gene>
<reference evidence="2 3" key="1">
    <citation type="journal article" date="2015" name="Antonie Van Leeuwenhoek">
        <title>Streptomyces klenkii sp. nov., isolated from deep marine sediment.</title>
        <authorList>
            <person name="Veyisoglu A."/>
            <person name="Sahin N."/>
        </authorList>
    </citation>
    <scope>NUCLEOTIDE SEQUENCE [LARGE SCALE GENOMIC DNA]</scope>
    <source>
        <strain evidence="2 3">KCTC 29202</strain>
    </source>
</reference>
<dbReference type="RefSeq" id="WP_120756650.1">
    <property type="nucleotide sequence ID" value="NZ_RBAM01000007.1"/>
</dbReference>
<dbReference type="Pfam" id="PF13560">
    <property type="entry name" value="HTH_31"/>
    <property type="match status" value="1"/>
</dbReference>
<proteinExistence type="predicted"/>
<evidence type="ECO:0000259" key="1">
    <source>
        <dbReference type="PROSITE" id="PS50943"/>
    </source>
</evidence>
<dbReference type="EMBL" id="RBAM01000007">
    <property type="protein sequence ID" value="RKN70973.1"/>
    <property type="molecule type" value="Genomic_DNA"/>
</dbReference>
<evidence type="ECO:0000313" key="3">
    <source>
        <dbReference type="Proteomes" id="UP000270343"/>
    </source>
</evidence>
<sequence length="289" mass="33151">MAARRGPTFRRRELGKELRRLRERKGYGTKEAAAAIESSEAKLNRVETGHNQLPRVRDLEDLLDFYGVTDPDDRDHLLMLHRESLSHDWYRPHQTYLPSGAALYLGLENDAATLRAWHSQVVFALLQTEDYARSMFMTAKAVDERTTEFVEENVAVRMKRKEILYREDPTELRVVLDETALRRVIGGPKVMREQYKEIERVAALEHVTVQILPQKLVTYRSGADFVILDFDAELGPAVMLDSALGTTVTDKPREISAYGRRFDAMREGALAPVNTPEFLHRLARELDVD</sequence>
<name>A0A3B0BCX4_9ACTN</name>
<organism evidence="2 3">
    <name type="scientific">Streptomyces klenkii</name>
    <dbReference type="NCBI Taxonomy" id="1420899"/>
    <lineage>
        <taxon>Bacteria</taxon>
        <taxon>Bacillati</taxon>
        <taxon>Actinomycetota</taxon>
        <taxon>Actinomycetes</taxon>
        <taxon>Kitasatosporales</taxon>
        <taxon>Streptomycetaceae</taxon>
        <taxon>Streptomyces</taxon>
    </lineage>
</organism>
<protein>
    <submittedName>
        <fullName evidence="2">XRE family transcriptional regulator</fullName>
    </submittedName>
</protein>
<dbReference type="InterPro" id="IPR010982">
    <property type="entry name" value="Lambda_DNA-bd_dom_sf"/>
</dbReference>
<dbReference type="GO" id="GO:0003677">
    <property type="term" value="F:DNA binding"/>
    <property type="evidence" value="ECO:0007669"/>
    <property type="project" value="InterPro"/>
</dbReference>
<evidence type="ECO:0000313" key="2">
    <source>
        <dbReference type="EMBL" id="RKN70973.1"/>
    </source>
</evidence>
<dbReference type="Pfam" id="PF19054">
    <property type="entry name" value="DUF5753"/>
    <property type="match status" value="1"/>
</dbReference>
<feature type="domain" description="HTH cro/C1-type" evidence="1">
    <location>
        <begin position="18"/>
        <end position="74"/>
    </location>
</feature>
<dbReference type="Gene3D" id="1.10.260.40">
    <property type="entry name" value="lambda repressor-like DNA-binding domains"/>
    <property type="match status" value="1"/>
</dbReference>
<dbReference type="AlphaFoldDB" id="A0A3B0BCX4"/>
<accession>A0A3B0BCX4</accession>